<dbReference type="InterPro" id="IPR000254">
    <property type="entry name" value="CBD"/>
</dbReference>
<dbReference type="AlphaFoldDB" id="A0A5C3PSX8"/>
<protein>
    <submittedName>
        <fullName evidence="5">Carbohydrate-binding module family 1 protein</fullName>
    </submittedName>
</protein>
<accession>A0A5C3PSX8</accession>
<dbReference type="Proteomes" id="UP000308197">
    <property type="component" value="Unassembled WGS sequence"/>
</dbReference>
<dbReference type="SMART" id="SM00236">
    <property type="entry name" value="fCBD"/>
    <property type="match status" value="1"/>
</dbReference>
<evidence type="ECO:0000256" key="1">
    <source>
        <dbReference type="ARBA" id="ARBA00022729"/>
    </source>
</evidence>
<name>A0A5C3PSX8_9APHY</name>
<dbReference type="Pfam" id="PF16010">
    <property type="entry name" value="CDH-cyt"/>
    <property type="match status" value="1"/>
</dbReference>
<dbReference type="GO" id="GO:0005975">
    <property type="term" value="P:carbohydrate metabolic process"/>
    <property type="evidence" value="ECO:0007669"/>
    <property type="project" value="InterPro"/>
</dbReference>
<dbReference type="PANTHER" id="PTHR47797">
    <property type="entry name" value="DEHYDROGENASE, PUTATIVE (AFU_ORTHOLOGUE AFUA_8G05805)-RELATED"/>
    <property type="match status" value="1"/>
</dbReference>
<dbReference type="Pfam" id="PF00734">
    <property type="entry name" value="CBM_1"/>
    <property type="match status" value="1"/>
</dbReference>
<sequence length="294" mass="30492">MMSRKILTAGFAVAAATLGILLICMFSSSSYSNSGEPASAQVASSYCDTASKICFQGYTDPAEDMTIGLVLPPVSPPSDEYIIQMVFPTSYGWTGLSMGGQMSNSLLFPLWTYDTNKIMVGPRWADDYVLPTAYAGPKVTLLPSSTVNSTHVNAIFRCQNCTVWDGGSLGSGNLNGTAVLAYVASTTTGVEDPSDINSSFQEHDYFNFFGVDLSAAHSSSYSQYLGGGSGTTTAAPPPSTSSVPPSTTSSAPTGAQTAYGQCGGTGWTGPTACASGLTCVAVSPPYYSQCQPAK</sequence>
<dbReference type="SUPFAM" id="SSF49344">
    <property type="entry name" value="CBD9-like"/>
    <property type="match status" value="1"/>
</dbReference>
<gene>
    <name evidence="5" type="ORF">K466DRAFT_540002</name>
</gene>
<evidence type="ECO:0000313" key="5">
    <source>
        <dbReference type="EMBL" id="TFK92287.1"/>
    </source>
</evidence>
<dbReference type="EMBL" id="ML211001">
    <property type="protein sequence ID" value="TFK92287.1"/>
    <property type="molecule type" value="Genomic_DNA"/>
</dbReference>
<dbReference type="InterPro" id="IPR035971">
    <property type="entry name" value="CBD_sf"/>
</dbReference>
<reference evidence="5 6" key="1">
    <citation type="journal article" date="2019" name="Nat. Ecol. Evol.">
        <title>Megaphylogeny resolves global patterns of mushroom evolution.</title>
        <authorList>
            <person name="Varga T."/>
            <person name="Krizsan K."/>
            <person name="Foldi C."/>
            <person name="Dima B."/>
            <person name="Sanchez-Garcia M."/>
            <person name="Sanchez-Ramirez S."/>
            <person name="Szollosi G.J."/>
            <person name="Szarkandi J.G."/>
            <person name="Papp V."/>
            <person name="Albert L."/>
            <person name="Andreopoulos W."/>
            <person name="Angelini C."/>
            <person name="Antonin V."/>
            <person name="Barry K.W."/>
            <person name="Bougher N.L."/>
            <person name="Buchanan P."/>
            <person name="Buyck B."/>
            <person name="Bense V."/>
            <person name="Catcheside P."/>
            <person name="Chovatia M."/>
            <person name="Cooper J."/>
            <person name="Damon W."/>
            <person name="Desjardin D."/>
            <person name="Finy P."/>
            <person name="Geml J."/>
            <person name="Haridas S."/>
            <person name="Hughes K."/>
            <person name="Justo A."/>
            <person name="Karasinski D."/>
            <person name="Kautmanova I."/>
            <person name="Kiss B."/>
            <person name="Kocsube S."/>
            <person name="Kotiranta H."/>
            <person name="LaButti K.M."/>
            <person name="Lechner B.E."/>
            <person name="Liimatainen K."/>
            <person name="Lipzen A."/>
            <person name="Lukacs Z."/>
            <person name="Mihaltcheva S."/>
            <person name="Morgado L.N."/>
            <person name="Niskanen T."/>
            <person name="Noordeloos M.E."/>
            <person name="Ohm R.A."/>
            <person name="Ortiz-Santana B."/>
            <person name="Ovrebo C."/>
            <person name="Racz N."/>
            <person name="Riley R."/>
            <person name="Savchenko A."/>
            <person name="Shiryaev A."/>
            <person name="Soop K."/>
            <person name="Spirin V."/>
            <person name="Szebenyi C."/>
            <person name="Tomsovsky M."/>
            <person name="Tulloss R.E."/>
            <person name="Uehling J."/>
            <person name="Grigoriev I.V."/>
            <person name="Vagvolgyi C."/>
            <person name="Papp T."/>
            <person name="Martin F.M."/>
            <person name="Miettinen O."/>
            <person name="Hibbett D.S."/>
            <person name="Nagy L.G."/>
        </authorList>
    </citation>
    <scope>NUCLEOTIDE SEQUENCE [LARGE SCALE GENOMIC DNA]</scope>
    <source>
        <strain evidence="5 6">HHB13444</strain>
    </source>
</reference>
<proteinExistence type="predicted"/>
<feature type="domain" description="CBM1" evidence="4">
    <location>
        <begin position="254"/>
        <end position="291"/>
    </location>
</feature>
<dbReference type="GO" id="GO:0016787">
    <property type="term" value="F:hydrolase activity"/>
    <property type="evidence" value="ECO:0007669"/>
    <property type="project" value="UniProtKB-KW"/>
</dbReference>
<dbReference type="GO" id="GO:0005576">
    <property type="term" value="C:extracellular region"/>
    <property type="evidence" value="ECO:0007669"/>
    <property type="project" value="InterPro"/>
</dbReference>
<dbReference type="InParanoid" id="A0A5C3PSX8"/>
<dbReference type="Gene3D" id="2.60.40.1210">
    <property type="entry name" value="Cellobiose dehydrogenase, cytochrome domain"/>
    <property type="match status" value="1"/>
</dbReference>
<evidence type="ECO:0000313" key="6">
    <source>
        <dbReference type="Proteomes" id="UP000308197"/>
    </source>
</evidence>
<feature type="region of interest" description="Disordered" evidence="3">
    <location>
        <begin position="227"/>
        <end position="255"/>
    </location>
</feature>
<evidence type="ECO:0000259" key="4">
    <source>
        <dbReference type="PROSITE" id="PS51164"/>
    </source>
</evidence>
<dbReference type="STRING" id="1314778.A0A5C3PSX8"/>
<feature type="compositionally biased region" description="Low complexity" evidence="3">
    <location>
        <begin position="240"/>
        <end position="255"/>
    </location>
</feature>
<evidence type="ECO:0000256" key="3">
    <source>
        <dbReference type="SAM" id="MobiDB-lite"/>
    </source>
</evidence>
<dbReference type="GO" id="GO:0030248">
    <property type="term" value="F:cellulose binding"/>
    <property type="evidence" value="ECO:0007669"/>
    <property type="project" value="InterPro"/>
</dbReference>
<dbReference type="PANTHER" id="PTHR47797:SF5">
    <property type="entry name" value="CELLOBIOSE DEHYDROGENASE CYTOCHROME DOMAIN-CONTAINING PROTEIN"/>
    <property type="match status" value="1"/>
</dbReference>
<dbReference type="InterPro" id="IPR015920">
    <property type="entry name" value="Cellobiose_DH-like_cyt"/>
</dbReference>
<evidence type="ECO:0000256" key="2">
    <source>
        <dbReference type="ARBA" id="ARBA00022801"/>
    </source>
</evidence>
<dbReference type="CDD" id="cd09630">
    <property type="entry name" value="CDH_like_cytochrome"/>
    <property type="match status" value="1"/>
</dbReference>
<dbReference type="SUPFAM" id="SSF57180">
    <property type="entry name" value="Cellulose-binding domain"/>
    <property type="match status" value="1"/>
</dbReference>
<organism evidence="5 6">
    <name type="scientific">Polyporus arcularius HHB13444</name>
    <dbReference type="NCBI Taxonomy" id="1314778"/>
    <lineage>
        <taxon>Eukaryota</taxon>
        <taxon>Fungi</taxon>
        <taxon>Dikarya</taxon>
        <taxon>Basidiomycota</taxon>
        <taxon>Agaricomycotina</taxon>
        <taxon>Agaricomycetes</taxon>
        <taxon>Polyporales</taxon>
        <taxon>Polyporaceae</taxon>
        <taxon>Polyporus</taxon>
    </lineage>
</organism>
<keyword evidence="6" id="KW-1185">Reference proteome</keyword>
<keyword evidence="2" id="KW-0378">Hydrolase</keyword>
<dbReference type="PROSITE" id="PS51164">
    <property type="entry name" value="CBM1_2"/>
    <property type="match status" value="1"/>
</dbReference>
<keyword evidence="1" id="KW-0732">Signal</keyword>